<name>C6E572_GEOSM</name>
<gene>
    <name evidence="4" type="ordered locus">GM21_1545</name>
</gene>
<keyword evidence="1 2" id="KW-0732">Signal</keyword>
<evidence type="ECO:0000313" key="4">
    <source>
        <dbReference type="EMBL" id="ACT17601.1"/>
    </source>
</evidence>
<dbReference type="Pfam" id="PF13505">
    <property type="entry name" value="OMP_b-brl"/>
    <property type="match status" value="1"/>
</dbReference>
<evidence type="ECO:0000256" key="1">
    <source>
        <dbReference type="ARBA" id="ARBA00022729"/>
    </source>
</evidence>
<dbReference type="EMBL" id="CP001661">
    <property type="protein sequence ID" value="ACT17601.1"/>
    <property type="molecule type" value="Genomic_DNA"/>
</dbReference>
<feature type="chain" id="PRO_5002964555" evidence="2">
    <location>
        <begin position="24"/>
        <end position="213"/>
    </location>
</feature>
<sequence length="213" mass="22831">MKKTVVASMLLMAALAMPDLSSAAPMRPGPYISGFVGVTIPADTDATSFDGSGPIQDRIEFDPGLNIGGTAGMDFGAARIEGEISYKGADIDSITDFNGPHTGIKGGVEALAFMANLFVDLHTQGPITPYFGGGIGFASLHIDDTYDFENDFYIDDDDTVFAYQAGGGLEVALNRQMSLDLGYRYFRTSEATFANTEFEFESHNATVGLRLKY</sequence>
<proteinExistence type="predicted"/>
<evidence type="ECO:0000259" key="3">
    <source>
        <dbReference type="Pfam" id="PF13505"/>
    </source>
</evidence>
<dbReference type="AlphaFoldDB" id="C6E572"/>
<protein>
    <submittedName>
        <fullName evidence="4">Surface antigen msp4 family protein</fullName>
    </submittedName>
</protein>
<dbReference type="OrthoDB" id="5451288at2"/>
<organism evidence="4">
    <name type="scientific">Geobacter sp. (strain M21)</name>
    <dbReference type="NCBI Taxonomy" id="443144"/>
    <lineage>
        <taxon>Bacteria</taxon>
        <taxon>Pseudomonadati</taxon>
        <taxon>Thermodesulfobacteriota</taxon>
        <taxon>Desulfuromonadia</taxon>
        <taxon>Geobacterales</taxon>
        <taxon>Geobacteraceae</taxon>
        <taxon>Geobacter</taxon>
    </lineage>
</organism>
<dbReference type="eggNOG" id="COG3637">
    <property type="taxonomic scope" value="Bacteria"/>
</dbReference>
<dbReference type="Gene3D" id="2.40.160.20">
    <property type="match status" value="1"/>
</dbReference>
<dbReference type="InterPro" id="IPR027385">
    <property type="entry name" value="Beta-barrel_OMP"/>
</dbReference>
<feature type="domain" description="Outer membrane protein beta-barrel" evidence="3">
    <location>
        <begin position="8"/>
        <end position="210"/>
    </location>
</feature>
<dbReference type="KEGG" id="gem:GM21_1545"/>
<dbReference type="HOGENOM" id="CLU_057473_3_0_7"/>
<evidence type="ECO:0000256" key="2">
    <source>
        <dbReference type="SAM" id="SignalP"/>
    </source>
</evidence>
<dbReference type="STRING" id="443144.GM21_1545"/>
<dbReference type="SUPFAM" id="SSF56925">
    <property type="entry name" value="OMPA-like"/>
    <property type="match status" value="1"/>
</dbReference>
<reference evidence="4" key="1">
    <citation type="submission" date="2009-07" db="EMBL/GenBank/DDBJ databases">
        <title>Complete sequence of Geobacter sp. M21.</title>
        <authorList>
            <consortium name="US DOE Joint Genome Institute"/>
            <person name="Lucas S."/>
            <person name="Copeland A."/>
            <person name="Lapidus A."/>
            <person name="Glavina del Rio T."/>
            <person name="Dalin E."/>
            <person name="Tice H."/>
            <person name="Bruce D."/>
            <person name="Goodwin L."/>
            <person name="Pitluck S."/>
            <person name="Saunders E."/>
            <person name="Brettin T."/>
            <person name="Detter J.C."/>
            <person name="Han C."/>
            <person name="Larimer F."/>
            <person name="Land M."/>
            <person name="Hauser L."/>
            <person name="Kyrpides N."/>
            <person name="Ovchinnikova G."/>
            <person name="Lovley D."/>
        </authorList>
    </citation>
    <scope>NUCLEOTIDE SEQUENCE [LARGE SCALE GENOMIC DNA]</scope>
    <source>
        <strain evidence="4">M21</strain>
    </source>
</reference>
<dbReference type="InterPro" id="IPR011250">
    <property type="entry name" value="OMP/PagP_B-barrel"/>
</dbReference>
<feature type="signal peptide" evidence="2">
    <location>
        <begin position="1"/>
        <end position="23"/>
    </location>
</feature>
<accession>C6E572</accession>